<dbReference type="EMBL" id="QLMA01000005">
    <property type="protein sequence ID" value="RAJ80124.1"/>
    <property type="molecule type" value="Genomic_DNA"/>
</dbReference>
<accession>A0A327VZ90</accession>
<evidence type="ECO:0000256" key="1">
    <source>
        <dbReference type="SAM" id="SignalP"/>
    </source>
</evidence>
<dbReference type="NCBIfam" id="TIGR03780">
    <property type="entry name" value="Bac_Flav_CT_N"/>
    <property type="match status" value="1"/>
</dbReference>
<gene>
    <name evidence="2" type="ORF">CLV59_105231</name>
</gene>
<keyword evidence="1" id="KW-0732">Signal</keyword>
<keyword evidence="3" id="KW-1185">Reference proteome</keyword>
<name>A0A327VZ90_9BACT</name>
<dbReference type="RefSeq" id="WP_111593139.1">
    <property type="nucleotide sequence ID" value="NZ_QLMA01000005.1"/>
</dbReference>
<protein>
    <submittedName>
        <fullName evidence="2">Conjugative transposon TraN protein</fullName>
    </submittedName>
</protein>
<proteinExistence type="predicted"/>
<dbReference type="InterPro" id="IPR022298">
    <property type="entry name" value="Conjug_transposon_TraN"/>
</dbReference>
<reference evidence="2 3" key="1">
    <citation type="submission" date="2018-06" db="EMBL/GenBank/DDBJ databases">
        <title>Genomic Encyclopedia of Archaeal and Bacterial Type Strains, Phase II (KMG-II): from individual species to whole genera.</title>
        <authorList>
            <person name="Goeker M."/>
        </authorList>
    </citation>
    <scope>NUCLEOTIDE SEQUENCE [LARGE SCALE GENOMIC DNA]</scope>
    <source>
        <strain evidence="2 3">DSM 29821</strain>
    </source>
</reference>
<sequence>MMLKCAVWMAGIACLLGNMTARAQAYDELSPLNLRVSYQKTTNLIFPYAVTSVDRGSRDILVQKAKGVRNILQVKAGKEYFSETNLSVVTEDGRFYSFVVQYDSFPAVLNLQFGKKLDTDIYGGPIHLSNDSLNAAELHRTAELVRISNRHQWRTTDEKYSMRLRLNAIYIRNDLFYFQVSLKNSSTINYYPDQIKFFIRDKKVARRTAHQEKIIQPKLILGPNAVITANSETAIVFALPKFTIPDKKHLYLYVTEKDGGRHLKIRIKNRQLIKAQPI</sequence>
<organism evidence="2 3">
    <name type="scientific">Chitinophaga dinghuensis</name>
    <dbReference type="NCBI Taxonomy" id="1539050"/>
    <lineage>
        <taxon>Bacteria</taxon>
        <taxon>Pseudomonadati</taxon>
        <taxon>Bacteroidota</taxon>
        <taxon>Chitinophagia</taxon>
        <taxon>Chitinophagales</taxon>
        <taxon>Chitinophagaceae</taxon>
        <taxon>Chitinophaga</taxon>
    </lineage>
</organism>
<evidence type="ECO:0000313" key="2">
    <source>
        <dbReference type="EMBL" id="RAJ80124.1"/>
    </source>
</evidence>
<dbReference type="Proteomes" id="UP000249819">
    <property type="component" value="Unassembled WGS sequence"/>
</dbReference>
<comment type="caution">
    <text evidence="2">The sequence shown here is derived from an EMBL/GenBank/DDBJ whole genome shotgun (WGS) entry which is preliminary data.</text>
</comment>
<dbReference type="OrthoDB" id="1038500at2"/>
<dbReference type="AlphaFoldDB" id="A0A327VZ90"/>
<dbReference type="Pfam" id="PF13595">
    <property type="entry name" value="DUF4138"/>
    <property type="match status" value="1"/>
</dbReference>
<evidence type="ECO:0000313" key="3">
    <source>
        <dbReference type="Proteomes" id="UP000249819"/>
    </source>
</evidence>
<feature type="chain" id="PRO_5016452035" evidence="1">
    <location>
        <begin position="26"/>
        <end position="278"/>
    </location>
</feature>
<feature type="signal peptide" evidence="1">
    <location>
        <begin position="1"/>
        <end position="25"/>
    </location>
</feature>